<protein>
    <submittedName>
        <fullName evidence="7">Cytochrome c class I</fullName>
    </submittedName>
</protein>
<dbReference type="HOGENOM" id="CLU_127672_0_0_0"/>
<dbReference type="InterPro" id="IPR051459">
    <property type="entry name" value="Cytochrome_c-type_DH"/>
</dbReference>
<dbReference type="KEGG" id="rca:Rcas_2780"/>
<dbReference type="Pfam" id="PF13442">
    <property type="entry name" value="Cytochrome_CBB3"/>
    <property type="match status" value="1"/>
</dbReference>
<evidence type="ECO:0000256" key="3">
    <source>
        <dbReference type="ARBA" id="ARBA00023004"/>
    </source>
</evidence>
<organism evidence="7 8">
    <name type="scientific">Roseiflexus castenholzii (strain DSM 13941 / HLO8)</name>
    <dbReference type="NCBI Taxonomy" id="383372"/>
    <lineage>
        <taxon>Bacteria</taxon>
        <taxon>Bacillati</taxon>
        <taxon>Chloroflexota</taxon>
        <taxon>Chloroflexia</taxon>
        <taxon>Chloroflexales</taxon>
        <taxon>Roseiflexineae</taxon>
        <taxon>Roseiflexaceae</taxon>
        <taxon>Roseiflexus</taxon>
    </lineage>
</organism>
<keyword evidence="3 4" id="KW-0408">Iron</keyword>
<dbReference type="STRING" id="383372.Rcas_2780"/>
<dbReference type="EMBL" id="CP000804">
    <property type="protein sequence ID" value="ABU58851.1"/>
    <property type="molecule type" value="Genomic_DNA"/>
</dbReference>
<feature type="domain" description="Cytochrome c" evidence="6">
    <location>
        <begin position="50"/>
        <end position="148"/>
    </location>
</feature>
<keyword evidence="5" id="KW-1133">Transmembrane helix</keyword>
<evidence type="ECO:0000256" key="4">
    <source>
        <dbReference type="PROSITE-ProRule" id="PRU00433"/>
    </source>
</evidence>
<dbReference type="Proteomes" id="UP000000263">
    <property type="component" value="Chromosome"/>
</dbReference>
<reference evidence="7 8" key="1">
    <citation type="submission" date="2007-08" db="EMBL/GenBank/DDBJ databases">
        <title>Complete sequence of Roseiflexus castenholzii DSM 13941.</title>
        <authorList>
            <consortium name="US DOE Joint Genome Institute"/>
            <person name="Copeland A."/>
            <person name="Lucas S."/>
            <person name="Lapidus A."/>
            <person name="Barry K."/>
            <person name="Glavina del Rio T."/>
            <person name="Dalin E."/>
            <person name="Tice H."/>
            <person name="Pitluck S."/>
            <person name="Thompson L.S."/>
            <person name="Brettin T."/>
            <person name="Bruce D."/>
            <person name="Detter J.C."/>
            <person name="Han C."/>
            <person name="Tapia R."/>
            <person name="Schmutz J."/>
            <person name="Larimer F."/>
            <person name="Land M."/>
            <person name="Hauser L."/>
            <person name="Kyrpides N."/>
            <person name="Mikhailova N."/>
            <person name="Bryant D.A."/>
            <person name="Hanada S."/>
            <person name="Tsukatani Y."/>
            <person name="Richardson P."/>
        </authorList>
    </citation>
    <scope>NUCLEOTIDE SEQUENCE [LARGE SCALE GENOMIC DNA]</scope>
    <source>
        <strain evidence="8">DSM 13941 / HLO8</strain>
    </source>
</reference>
<dbReference type="RefSeq" id="WP_012121275.1">
    <property type="nucleotide sequence ID" value="NC_009767.1"/>
</dbReference>
<dbReference type="AlphaFoldDB" id="A7NMT0"/>
<sequence>MHIKRVQKKRLPSQRTSGIVMFGLILIGVVVGAALTSRGSSSTDAPISSARNREGRELYVTYCASCHGVNLEGQPNWRQPLPNGSMPAPPHDATGHTWHHPDDFLFRITKEGGQSVAPQGYVSGMPAFGSVLSDDQIWMVLEYIKSAWPPDVQEFQRRLTQQGG</sequence>
<evidence type="ECO:0000313" key="7">
    <source>
        <dbReference type="EMBL" id="ABU58851.1"/>
    </source>
</evidence>
<keyword evidence="2 4" id="KW-0479">Metal-binding</keyword>
<dbReference type="PANTHER" id="PTHR35008">
    <property type="entry name" value="BLL4482 PROTEIN-RELATED"/>
    <property type="match status" value="1"/>
</dbReference>
<dbReference type="PANTHER" id="PTHR35008:SF4">
    <property type="entry name" value="BLL4482 PROTEIN"/>
    <property type="match status" value="1"/>
</dbReference>
<evidence type="ECO:0000256" key="1">
    <source>
        <dbReference type="ARBA" id="ARBA00022617"/>
    </source>
</evidence>
<accession>A7NMT0</accession>
<evidence type="ECO:0000256" key="5">
    <source>
        <dbReference type="SAM" id="Phobius"/>
    </source>
</evidence>
<feature type="transmembrane region" description="Helical" evidence="5">
    <location>
        <begin position="20"/>
        <end position="37"/>
    </location>
</feature>
<dbReference type="OrthoDB" id="7933886at2"/>
<evidence type="ECO:0000259" key="6">
    <source>
        <dbReference type="PROSITE" id="PS51007"/>
    </source>
</evidence>
<dbReference type="GO" id="GO:0020037">
    <property type="term" value="F:heme binding"/>
    <property type="evidence" value="ECO:0007669"/>
    <property type="project" value="InterPro"/>
</dbReference>
<keyword evidence="5" id="KW-0812">Transmembrane</keyword>
<dbReference type="Gene3D" id="1.10.760.10">
    <property type="entry name" value="Cytochrome c-like domain"/>
    <property type="match status" value="1"/>
</dbReference>
<keyword evidence="8" id="KW-1185">Reference proteome</keyword>
<evidence type="ECO:0000256" key="2">
    <source>
        <dbReference type="ARBA" id="ARBA00022723"/>
    </source>
</evidence>
<dbReference type="InterPro" id="IPR009056">
    <property type="entry name" value="Cyt_c-like_dom"/>
</dbReference>
<dbReference type="PROSITE" id="PS51007">
    <property type="entry name" value="CYTC"/>
    <property type="match status" value="1"/>
</dbReference>
<name>A7NMT0_ROSCS</name>
<dbReference type="InterPro" id="IPR036909">
    <property type="entry name" value="Cyt_c-like_dom_sf"/>
</dbReference>
<gene>
    <name evidence="7" type="ordered locus">Rcas_2780</name>
</gene>
<keyword evidence="5" id="KW-0472">Membrane</keyword>
<dbReference type="GO" id="GO:0009055">
    <property type="term" value="F:electron transfer activity"/>
    <property type="evidence" value="ECO:0007669"/>
    <property type="project" value="InterPro"/>
</dbReference>
<proteinExistence type="predicted"/>
<dbReference type="GO" id="GO:0046872">
    <property type="term" value="F:metal ion binding"/>
    <property type="evidence" value="ECO:0007669"/>
    <property type="project" value="UniProtKB-KW"/>
</dbReference>
<evidence type="ECO:0000313" key="8">
    <source>
        <dbReference type="Proteomes" id="UP000000263"/>
    </source>
</evidence>
<keyword evidence="1 4" id="KW-0349">Heme</keyword>
<dbReference type="eggNOG" id="COG2010">
    <property type="taxonomic scope" value="Bacteria"/>
</dbReference>
<dbReference type="SUPFAM" id="SSF46626">
    <property type="entry name" value="Cytochrome c"/>
    <property type="match status" value="1"/>
</dbReference>